<evidence type="ECO:0008006" key="3">
    <source>
        <dbReference type="Google" id="ProtNLM"/>
    </source>
</evidence>
<feature type="non-terminal residue" evidence="1">
    <location>
        <position position="1"/>
    </location>
</feature>
<dbReference type="STRING" id="75743.A0A401QG17"/>
<dbReference type="OrthoDB" id="120976at2759"/>
<proteinExistence type="predicted"/>
<organism evidence="1 2">
    <name type="scientific">Scyliorhinus torazame</name>
    <name type="common">Cloudy catshark</name>
    <name type="synonym">Catulus torazame</name>
    <dbReference type="NCBI Taxonomy" id="75743"/>
    <lineage>
        <taxon>Eukaryota</taxon>
        <taxon>Metazoa</taxon>
        <taxon>Chordata</taxon>
        <taxon>Craniata</taxon>
        <taxon>Vertebrata</taxon>
        <taxon>Chondrichthyes</taxon>
        <taxon>Elasmobranchii</taxon>
        <taxon>Galeomorphii</taxon>
        <taxon>Galeoidea</taxon>
        <taxon>Carcharhiniformes</taxon>
        <taxon>Scyliorhinidae</taxon>
        <taxon>Scyliorhinus</taxon>
    </lineage>
</organism>
<name>A0A401QG17_SCYTO</name>
<dbReference type="Proteomes" id="UP000288216">
    <property type="component" value="Unassembled WGS sequence"/>
</dbReference>
<dbReference type="AlphaFoldDB" id="A0A401QG17"/>
<evidence type="ECO:0000313" key="2">
    <source>
        <dbReference type="Proteomes" id="UP000288216"/>
    </source>
</evidence>
<dbReference type="InterPro" id="IPR001611">
    <property type="entry name" value="Leu-rich_rpt"/>
</dbReference>
<dbReference type="InterPro" id="IPR032675">
    <property type="entry name" value="LRR_dom_sf"/>
</dbReference>
<dbReference type="Gene3D" id="3.80.10.10">
    <property type="entry name" value="Ribonuclease Inhibitor"/>
    <property type="match status" value="1"/>
</dbReference>
<sequence length="56" mass="5800">LAENLISNKGAKAIARSLMVNRTLAALDLRSNSIGPKGAKALADALKINQGLVSLK</sequence>
<dbReference type="SUPFAM" id="SSF52047">
    <property type="entry name" value="RNI-like"/>
    <property type="match status" value="1"/>
</dbReference>
<evidence type="ECO:0000313" key="1">
    <source>
        <dbReference type="EMBL" id="GCB84314.1"/>
    </source>
</evidence>
<accession>A0A401QG17</accession>
<dbReference type="SMART" id="SM00368">
    <property type="entry name" value="LRR_RI"/>
    <property type="match status" value="1"/>
</dbReference>
<comment type="caution">
    <text evidence="1">The sequence shown here is derived from an EMBL/GenBank/DDBJ whole genome shotgun (WGS) entry which is preliminary data.</text>
</comment>
<reference evidence="1 2" key="1">
    <citation type="journal article" date="2018" name="Nat. Ecol. Evol.">
        <title>Shark genomes provide insights into elasmobranch evolution and the origin of vertebrates.</title>
        <authorList>
            <person name="Hara Y"/>
            <person name="Yamaguchi K"/>
            <person name="Onimaru K"/>
            <person name="Kadota M"/>
            <person name="Koyanagi M"/>
            <person name="Keeley SD"/>
            <person name="Tatsumi K"/>
            <person name="Tanaka K"/>
            <person name="Motone F"/>
            <person name="Kageyama Y"/>
            <person name="Nozu R"/>
            <person name="Adachi N"/>
            <person name="Nishimura O"/>
            <person name="Nakagawa R"/>
            <person name="Tanegashima C"/>
            <person name="Kiyatake I"/>
            <person name="Matsumoto R"/>
            <person name="Murakumo K"/>
            <person name="Nishida K"/>
            <person name="Terakita A"/>
            <person name="Kuratani S"/>
            <person name="Sato K"/>
            <person name="Hyodo S Kuraku.S."/>
        </authorList>
    </citation>
    <scope>NUCLEOTIDE SEQUENCE [LARGE SCALE GENOMIC DNA]</scope>
</reference>
<protein>
    <recommendedName>
        <fullName evidence="3">NLRC3 protein</fullName>
    </recommendedName>
</protein>
<dbReference type="Pfam" id="PF13516">
    <property type="entry name" value="LRR_6"/>
    <property type="match status" value="1"/>
</dbReference>
<gene>
    <name evidence="1" type="ORF">scyTo_0024913</name>
</gene>
<dbReference type="EMBL" id="BFAA01061763">
    <property type="protein sequence ID" value="GCB84314.1"/>
    <property type="molecule type" value="Genomic_DNA"/>
</dbReference>
<keyword evidence="2" id="KW-1185">Reference proteome</keyword>